<feature type="region of interest" description="Disordered" evidence="1">
    <location>
        <begin position="80"/>
        <end position="178"/>
    </location>
</feature>
<gene>
    <name evidence="2" type="ORF">BGZ65_005582</name>
</gene>
<feature type="compositionally biased region" description="Basic residues" evidence="1">
    <location>
        <begin position="162"/>
        <end position="173"/>
    </location>
</feature>
<evidence type="ECO:0000256" key="1">
    <source>
        <dbReference type="SAM" id="MobiDB-lite"/>
    </source>
</evidence>
<dbReference type="Proteomes" id="UP000749646">
    <property type="component" value="Unassembled WGS sequence"/>
</dbReference>
<proteinExistence type="predicted"/>
<feature type="compositionally biased region" description="Basic and acidic residues" evidence="1">
    <location>
        <begin position="94"/>
        <end position="110"/>
    </location>
</feature>
<feature type="non-terminal residue" evidence="2">
    <location>
        <position position="662"/>
    </location>
</feature>
<evidence type="ECO:0000313" key="3">
    <source>
        <dbReference type="Proteomes" id="UP000749646"/>
    </source>
</evidence>
<name>A0A9P6M2S0_9FUNG</name>
<comment type="caution">
    <text evidence="2">The sequence shown here is derived from an EMBL/GenBank/DDBJ whole genome shotgun (WGS) entry which is preliminary data.</text>
</comment>
<protein>
    <submittedName>
        <fullName evidence="2">Uncharacterized protein</fullName>
    </submittedName>
</protein>
<accession>A0A9P6M2S0</accession>
<feature type="compositionally biased region" description="Basic residues" evidence="1">
    <location>
        <begin position="135"/>
        <end position="150"/>
    </location>
</feature>
<organism evidence="2 3">
    <name type="scientific">Modicella reniformis</name>
    <dbReference type="NCBI Taxonomy" id="1440133"/>
    <lineage>
        <taxon>Eukaryota</taxon>
        <taxon>Fungi</taxon>
        <taxon>Fungi incertae sedis</taxon>
        <taxon>Mucoromycota</taxon>
        <taxon>Mortierellomycotina</taxon>
        <taxon>Mortierellomycetes</taxon>
        <taxon>Mortierellales</taxon>
        <taxon>Mortierellaceae</taxon>
        <taxon>Modicella</taxon>
    </lineage>
</organism>
<dbReference type="OrthoDB" id="2436419at2759"/>
<keyword evidence="3" id="KW-1185">Reference proteome</keyword>
<feature type="compositionally biased region" description="Basic and acidic residues" evidence="1">
    <location>
        <begin position="122"/>
        <end position="134"/>
    </location>
</feature>
<evidence type="ECO:0000313" key="2">
    <source>
        <dbReference type="EMBL" id="KAF9963147.1"/>
    </source>
</evidence>
<dbReference type="AlphaFoldDB" id="A0A9P6M2S0"/>
<dbReference type="EMBL" id="JAAAHW010006318">
    <property type="protein sequence ID" value="KAF9963147.1"/>
    <property type="molecule type" value="Genomic_DNA"/>
</dbReference>
<reference evidence="2" key="1">
    <citation type="journal article" date="2020" name="Fungal Divers.">
        <title>Resolving the Mortierellaceae phylogeny through synthesis of multi-gene phylogenetics and phylogenomics.</title>
        <authorList>
            <person name="Vandepol N."/>
            <person name="Liber J."/>
            <person name="Desiro A."/>
            <person name="Na H."/>
            <person name="Kennedy M."/>
            <person name="Barry K."/>
            <person name="Grigoriev I.V."/>
            <person name="Miller A.N."/>
            <person name="O'Donnell K."/>
            <person name="Stajich J.E."/>
            <person name="Bonito G."/>
        </authorList>
    </citation>
    <scope>NUCLEOTIDE SEQUENCE</scope>
    <source>
        <strain evidence="2">MES-2147</strain>
    </source>
</reference>
<sequence>MVRDYLANSTVVLKNTTKESFDDALRVFVRRTQEVVLSTEQTDSNVTYDDLECLRKQFAENKAEDQRLREAMKCVPDRKVVRRHKSSQTFNRYRTIDKPPPRDLPHEGQPKENPIPHRPRYTHKERVRRIDIKAKSPKGMKRYAPKPHKVRPQDSSVEPPKKPKPRKANRVKKSPMPLENMKKVHLLNALNWEHPTSTLDIGTVSANVNGALKHAPPDVKELVVSETERSEISAEIKRCINDVVKLASNTKRKCQLLIAGFIERVTGTDIVSESDRKLLDLICPRIPEQREQCQFEDQGENDDDLQEKKDPQSLFFSSLAHYMYSNNWTNSTSGRNVELFINRAAELGLCARIDKGAINKRNSYPASSFLRTVSSQMANEYKRHFSHGSIELKKIGDAKQKSRPLETSAVLEINDRLSAVENFVALNRADHSRRTLAPISGVEHGFINLSEIELVNIFWTSLPLRSLLLGLARPEFPSTNSQRDIHEWIGTKEPGYIIRRFISYVGKSEPGVTGREERKRRSSHKGAIRLLSMSELRQHVGIVRDYDAFDPTTYEERGYILRGSIKTDGHRLLLLAFKMRELQSVRYNRLPENVRPPRITSTVGGVNYYLTEIRNVVKSSQDVSDLWDCDPADIKILALDLGQAYVVGANAILPTDKDQENR</sequence>